<gene>
    <name evidence="1" type="ORF">SE17_03155</name>
</gene>
<sequence length="60" mass="7137">MIRWHLREIMRYIWRLFLPKDKSSGNWRQSKAWIRTFAGCMNSCGIIYAAAKLHRIGSLP</sequence>
<accession>A0A0P9D643</accession>
<proteinExistence type="predicted"/>
<keyword evidence="2" id="KW-1185">Reference proteome</keyword>
<reference evidence="1 2" key="1">
    <citation type="submission" date="2015-09" db="EMBL/GenBank/DDBJ databases">
        <title>Draft genome sequence of Kouleothrix aurantiaca JCM 19913.</title>
        <authorList>
            <person name="Hemp J."/>
        </authorList>
    </citation>
    <scope>NUCLEOTIDE SEQUENCE [LARGE SCALE GENOMIC DNA]</scope>
    <source>
        <strain evidence="1 2">COM-B</strain>
    </source>
</reference>
<name>A0A0P9D643_9CHLR</name>
<dbReference type="Proteomes" id="UP000050509">
    <property type="component" value="Unassembled WGS sequence"/>
</dbReference>
<dbReference type="AlphaFoldDB" id="A0A0P9D643"/>
<dbReference type="EMBL" id="LJCR01000042">
    <property type="protein sequence ID" value="KPV54538.1"/>
    <property type="molecule type" value="Genomic_DNA"/>
</dbReference>
<protein>
    <submittedName>
        <fullName evidence="1">Uncharacterized protein</fullName>
    </submittedName>
</protein>
<evidence type="ECO:0000313" key="2">
    <source>
        <dbReference type="Proteomes" id="UP000050509"/>
    </source>
</evidence>
<organism evidence="1 2">
    <name type="scientific">Kouleothrix aurantiaca</name>
    <dbReference type="NCBI Taxonomy" id="186479"/>
    <lineage>
        <taxon>Bacteria</taxon>
        <taxon>Bacillati</taxon>
        <taxon>Chloroflexota</taxon>
        <taxon>Chloroflexia</taxon>
        <taxon>Chloroflexales</taxon>
        <taxon>Roseiflexineae</taxon>
        <taxon>Roseiflexaceae</taxon>
        <taxon>Kouleothrix</taxon>
    </lineage>
</organism>
<evidence type="ECO:0000313" key="1">
    <source>
        <dbReference type="EMBL" id="KPV54538.1"/>
    </source>
</evidence>
<comment type="caution">
    <text evidence="1">The sequence shown here is derived from an EMBL/GenBank/DDBJ whole genome shotgun (WGS) entry which is preliminary data.</text>
</comment>